<dbReference type="AlphaFoldDB" id="A0A0B7BVQ7"/>
<feature type="non-terminal residue" evidence="1">
    <location>
        <position position="66"/>
    </location>
</feature>
<sequence>MDERTHSNKIIQNCIQDNSYPVIDMSNIHQITHYTSSSIIVTLYNYLGGFSTHHEVKMKIWHILYR</sequence>
<accession>A0A0B7BVQ7</accession>
<organism evidence="1">
    <name type="scientific">Arion vulgaris</name>
    <dbReference type="NCBI Taxonomy" id="1028688"/>
    <lineage>
        <taxon>Eukaryota</taxon>
        <taxon>Metazoa</taxon>
        <taxon>Spiralia</taxon>
        <taxon>Lophotrochozoa</taxon>
        <taxon>Mollusca</taxon>
        <taxon>Gastropoda</taxon>
        <taxon>Heterobranchia</taxon>
        <taxon>Euthyneura</taxon>
        <taxon>Panpulmonata</taxon>
        <taxon>Eupulmonata</taxon>
        <taxon>Stylommatophora</taxon>
        <taxon>Helicina</taxon>
        <taxon>Arionoidea</taxon>
        <taxon>Arionidae</taxon>
        <taxon>Arion</taxon>
    </lineage>
</organism>
<evidence type="ECO:0000313" key="1">
    <source>
        <dbReference type="EMBL" id="CEK96992.1"/>
    </source>
</evidence>
<protein>
    <submittedName>
        <fullName evidence="1">Uncharacterized protein</fullName>
    </submittedName>
</protein>
<name>A0A0B7BVQ7_9EUPU</name>
<proteinExistence type="predicted"/>
<reference evidence="1" key="1">
    <citation type="submission" date="2014-12" db="EMBL/GenBank/DDBJ databases">
        <title>Insight into the proteome of Arion vulgaris.</title>
        <authorList>
            <person name="Aradska J."/>
            <person name="Bulat T."/>
            <person name="Smidak R."/>
            <person name="Sarate P."/>
            <person name="Gangsoo J."/>
            <person name="Sialana F."/>
            <person name="Bilban M."/>
            <person name="Lubec G."/>
        </authorList>
    </citation>
    <scope>NUCLEOTIDE SEQUENCE</scope>
    <source>
        <tissue evidence="1">Skin</tissue>
    </source>
</reference>
<dbReference type="EMBL" id="HACG01050127">
    <property type="protein sequence ID" value="CEK96992.1"/>
    <property type="molecule type" value="Transcribed_RNA"/>
</dbReference>
<gene>
    <name evidence="1" type="primary">ORF214306</name>
</gene>